<sequence length="285" mass="30889">MTVEFILRSNTRNVTGIILETTGLSSAYKFASDPQGLGFAPVLRTWAESPAGGKVLKSSRLSSQEIVLPVEVTGTSRRDVERKLSDLAWILDAPDAELIAVYPADGADPASSRVLSVVWEGGLENLYVTAEGPNSVTVEIDLVAPTGYWVGDTKAEAGGTTHFRTLVANAGDLRAPVQIVWPDGVGTGASRGHRLYNPGGQVVSTFTLGPSSSYRELTYTPNIGWQFFGPDRVERPAEILSVTYGVSRFPWVPARAEAGYYINRDSAGGSQLWQCRIIERWRGVR</sequence>
<organism evidence="1 2">
    <name type="scientific">Microbacterium gilvum</name>
    <dbReference type="NCBI Taxonomy" id="1336204"/>
    <lineage>
        <taxon>Bacteria</taxon>
        <taxon>Bacillati</taxon>
        <taxon>Actinomycetota</taxon>
        <taxon>Actinomycetes</taxon>
        <taxon>Micrococcales</taxon>
        <taxon>Microbacteriaceae</taxon>
        <taxon>Microbacterium</taxon>
    </lineage>
</organism>
<dbReference type="Proteomes" id="UP001501645">
    <property type="component" value="Unassembled WGS sequence"/>
</dbReference>
<dbReference type="EMBL" id="BAABKO010000001">
    <property type="protein sequence ID" value="GAA4762674.1"/>
    <property type="molecule type" value="Genomic_DNA"/>
</dbReference>
<keyword evidence="2" id="KW-1185">Reference proteome</keyword>
<proteinExistence type="predicted"/>
<accession>A0ABP8ZQ22</accession>
<evidence type="ECO:0000313" key="2">
    <source>
        <dbReference type="Proteomes" id="UP001501645"/>
    </source>
</evidence>
<comment type="caution">
    <text evidence="1">The sequence shown here is derived from an EMBL/GenBank/DDBJ whole genome shotgun (WGS) entry which is preliminary data.</text>
</comment>
<gene>
    <name evidence="1" type="ORF">GCM10023351_01390</name>
</gene>
<reference evidence="2" key="1">
    <citation type="journal article" date="2019" name="Int. J. Syst. Evol. Microbiol.">
        <title>The Global Catalogue of Microorganisms (GCM) 10K type strain sequencing project: providing services to taxonomists for standard genome sequencing and annotation.</title>
        <authorList>
            <consortium name="The Broad Institute Genomics Platform"/>
            <consortium name="The Broad Institute Genome Sequencing Center for Infectious Disease"/>
            <person name="Wu L."/>
            <person name="Ma J."/>
        </authorList>
    </citation>
    <scope>NUCLEOTIDE SEQUENCE [LARGE SCALE GENOMIC DNA]</scope>
    <source>
        <strain evidence="2">JCM 18537</strain>
    </source>
</reference>
<evidence type="ECO:0008006" key="3">
    <source>
        <dbReference type="Google" id="ProtNLM"/>
    </source>
</evidence>
<protein>
    <recommendedName>
        <fullName evidence="3">Minor tail protein</fullName>
    </recommendedName>
</protein>
<name>A0ABP8ZQ22_9MICO</name>
<dbReference type="RefSeq" id="WP_345434898.1">
    <property type="nucleotide sequence ID" value="NZ_BAABKO010000001.1"/>
</dbReference>
<evidence type="ECO:0000313" key="1">
    <source>
        <dbReference type="EMBL" id="GAA4762674.1"/>
    </source>
</evidence>